<evidence type="ECO:0000256" key="8">
    <source>
        <dbReference type="ARBA" id="ARBA00023163"/>
    </source>
</evidence>
<dbReference type="GO" id="GO:0003677">
    <property type="term" value="F:DNA binding"/>
    <property type="evidence" value="ECO:0007669"/>
    <property type="project" value="UniProtKB-KW"/>
</dbReference>
<comment type="similarity">
    <text evidence="2">Belongs to the ARR family. Type-B subfamily.</text>
</comment>
<feature type="compositionally biased region" description="Basic and acidic residues" evidence="11">
    <location>
        <begin position="158"/>
        <end position="178"/>
    </location>
</feature>
<evidence type="ECO:0000256" key="2">
    <source>
        <dbReference type="ARBA" id="ARBA00006015"/>
    </source>
</evidence>
<accession>A0A7I8KCG1</accession>
<evidence type="ECO:0000256" key="11">
    <source>
        <dbReference type="SAM" id="MobiDB-lite"/>
    </source>
</evidence>
<evidence type="ECO:0000313" key="14">
    <source>
        <dbReference type="EMBL" id="CAA7394904.1"/>
    </source>
</evidence>
<protein>
    <submittedName>
        <fullName evidence="14">Uncharacterized protein</fullName>
    </submittedName>
</protein>
<dbReference type="Gene3D" id="1.10.10.60">
    <property type="entry name" value="Homeodomain-like"/>
    <property type="match status" value="1"/>
</dbReference>
<feature type="domain" description="HTH myb-type" evidence="13">
    <location>
        <begin position="219"/>
        <end position="278"/>
    </location>
</feature>
<proteinExistence type="inferred from homology"/>
<dbReference type="InterPro" id="IPR045279">
    <property type="entry name" value="ARR-like"/>
</dbReference>
<feature type="modified residue" description="4-aspartylphosphate" evidence="10">
    <location>
        <position position="87"/>
    </location>
</feature>
<dbReference type="FunFam" id="1.10.10.60:FF:000007">
    <property type="entry name" value="Two-component response regulator"/>
    <property type="match status" value="1"/>
</dbReference>
<keyword evidence="8" id="KW-0804">Transcription</keyword>
<dbReference type="GO" id="GO:0000160">
    <property type="term" value="P:phosphorelay signal transduction system"/>
    <property type="evidence" value="ECO:0007669"/>
    <property type="project" value="UniProtKB-KW"/>
</dbReference>
<feature type="region of interest" description="Disordered" evidence="11">
    <location>
        <begin position="158"/>
        <end position="223"/>
    </location>
</feature>
<evidence type="ECO:0000259" key="12">
    <source>
        <dbReference type="PROSITE" id="PS50110"/>
    </source>
</evidence>
<evidence type="ECO:0000256" key="9">
    <source>
        <dbReference type="ARBA" id="ARBA00023242"/>
    </source>
</evidence>
<keyword evidence="6" id="KW-0238">DNA-binding</keyword>
<dbReference type="AlphaFoldDB" id="A0A7I8KCG1"/>
<keyword evidence="9" id="KW-0539">Nucleus</keyword>
<dbReference type="InterPro" id="IPR017930">
    <property type="entry name" value="Myb_dom"/>
</dbReference>
<keyword evidence="5" id="KW-0805">Transcription regulation</keyword>
<dbReference type="InterPro" id="IPR001005">
    <property type="entry name" value="SANT/Myb"/>
</dbReference>
<reference evidence="14" key="1">
    <citation type="submission" date="2020-02" db="EMBL/GenBank/DDBJ databases">
        <authorList>
            <person name="Scholz U."/>
            <person name="Mascher M."/>
            <person name="Fiebig A."/>
        </authorList>
    </citation>
    <scope>NUCLEOTIDE SEQUENCE</scope>
</reference>
<comment type="subcellular location">
    <subcellularLocation>
        <location evidence="1">Nucleus</location>
    </subcellularLocation>
</comment>
<dbReference type="GO" id="GO:0005634">
    <property type="term" value="C:nucleus"/>
    <property type="evidence" value="ECO:0007669"/>
    <property type="project" value="UniProtKB-SubCell"/>
</dbReference>
<dbReference type="EMBL" id="LR746267">
    <property type="protein sequence ID" value="CAA7394904.1"/>
    <property type="molecule type" value="Genomic_DNA"/>
</dbReference>
<sequence length="694" mass="74405">MAAMQKLGVANLNAGSGLGLSKTDEDVPDQFPAGLRVLVVDDDMTCLKILDQMLRKCDYNVTVCPRATSALSILRERKSSFDLVISDVHMPDMDGFKLLELVGLEMDLPVIMMSADKRTEMVMKGIKHGACDYLIKPVRFEELKNIWQHVVRKKWNENKDHEQSGSVEDSDKHRRGTDDAEYTSSVNDANDSNWKSQKKKRDAKEEEDDGELENDDPSSSKKPRVVWSVELHQQFVNAVNQLGIDKAVPKRILELMNVPGLTRENVASHLQKFRLYLKRLSGVAQHQGALHNSMCGPVDSGTKVGPLSRLDIQSLAASGQIPPQTLAALHAELLGRPSTGMVLPGLEQPVILQPSLQGPKCIPVDHREVTFGKPLMKCPSGMSKHFQPAGIAVEDMSPSGFGSWVPSHLSSVGNPSISGLSGPQNGNMLVQMLQQQQQQQQQQPSPLPLPSLVEASHLPMNVQSSCLVSPSPPPTGFQIGNNPFSISQNAAVLLRSQLSKGLQAGGAATICQTHPVYGAPAMDHMLLPHSNTLPLGVGQVVAEGDLKNAVMQSGYFHGSPVPPAAVAAGASPCDGWRGSALSMNPASRLAGFVPNLGDAHGSARSTAALGGAAELQGRNLGFVGKDTCIIPSRFAVDDVETPPPEALNQNKVGGADDTGRAQQEIHLGFMESPKVGNPGLPHFSPGDVMSVLSK</sequence>
<dbReference type="PROSITE" id="PS50110">
    <property type="entry name" value="RESPONSE_REGULATORY"/>
    <property type="match status" value="1"/>
</dbReference>
<dbReference type="GO" id="GO:0009736">
    <property type="term" value="P:cytokinin-activated signaling pathway"/>
    <property type="evidence" value="ECO:0007669"/>
    <property type="project" value="InterPro"/>
</dbReference>
<dbReference type="Proteomes" id="UP000663760">
    <property type="component" value="Chromosome 4"/>
</dbReference>
<dbReference type="Gene3D" id="3.40.50.2300">
    <property type="match status" value="1"/>
</dbReference>
<evidence type="ECO:0000256" key="5">
    <source>
        <dbReference type="ARBA" id="ARBA00023015"/>
    </source>
</evidence>
<name>A0A7I8KCG1_SPIIN</name>
<dbReference type="PANTHER" id="PTHR43874">
    <property type="entry name" value="TWO-COMPONENT RESPONSE REGULATOR"/>
    <property type="match status" value="1"/>
</dbReference>
<gene>
    <name evidence="14" type="ORF">SI8410_04005565</name>
</gene>
<evidence type="ECO:0000256" key="3">
    <source>
        <dbReference type="ARBA" id="ARBA00022553"/>
    </source>
</evidence>
<evidence type="ECO:0000313" key="15">
    <source>
        <dbReference type="Proteomes" id="UP000663760"/>
    </source>
</evidence>
<dbReference type="InterPro" id="IPR006447">
    <property type="entry name" value="Myb_dom_plants"/>
</dbReference>
<dbReference type="PROSITE" id="PS51294">
    <property type="entry name" value="HTH_MYB"/>
    <property type="match status" value="1"/>
</dbReference>
<dbReference type="NCBIfam" id="TIGR01557">
    <property type="entry name" value="myb_SHAQKYF"/>
    <property type="match status" value="1"/>
</dbReference>
<keyword evidence="7" id="KW-0010">Activator</keyword>
<feature type="domain" description="Response regulatory" evidence="12">
    <location>
        <begin position="36"/>
        <end position="151"/>
    </location>
</feature>
<dbReference type="CDD" id="cd17584">
    <property type="entry name" value="REC_typeB_ARR-like"/>
    <property type="match status" value="1"/>
</dbReference>
<keyword evidence="15" id="KW-1185">Reference proteome</keyword>
<dbReference type="SMART" id="SM00448">
    <property type="entry name" value="REC"/>
    <property type="match status" value="1"/>
</dbReference>
<evidence type="ECO:0000259" key="13">
    <source>
        <dbReference type="PROSITE" id="PS51294"/>
    </source>
</evidence>
<evidence type="ECO:0000256" key="4">
    <source>
        <dbReference type="ARBA" id="ARBA00023012"/>
    </source>
</evidence>
<dbReference type="InterPro" id="IPR001789">
    <property type="entry name" value="Sig_transdc_resp-reg_receiver"/>
</dbReference>
<evidence type="ECO:0000256" key="10">
    <source>
        <dbReference type="PROSITE-ProRule" id="PRU00169"/>
    </source>
</evidence>
<feature type="compositionally biased region" description="Polar residues" evidence="11">
    <location>
        <begin position="182"/>
        <end position="195"/>
    </location>
</feature>
<dbReference type="PANTHER" id="PTHR43874:SF123">
    <property type="entry name" value="TWO-COMPONENT RESPONSE REGULATOR ARR14"/>
    <property type="match status" value="1"/>
</dbReference>
<dbReference type="InterPro" id="IPR011006">
    <property type="entry name" value="CheY-like_superfamily"/>
</dbReference>
<evidence type="ECO:0000256" key="6">
    <source>
        <dbReference type="ARBA" id="ARBA00023125"/>
    </source>
</evidence>
<dbReference type="Pfam" id="PF00249">
    <property type="entry name" value="Myb_DNA-binding"/>
    <property type="match status" value="1"/>
</dbReference>
<feature type="compositionally biased region" description="Acidic residues" evidence="11">
    <location>
        <begin position="205"/>
        <end position="216"/>
    </location>
</feature>
<dbReference type="OrthoDB" id="60033at2759"/>
<dbReference type="FunFam" id="3.40.50.2300:FF:000408">
    <property type="entry name" value="Two-component response regulator"/>
    <property type="match status" value="1"/>
</dbReference>
<feature type="region of interest" description="Disordered" evidence="11">
    <location>
        <begin position="672"/>
        <end position="694"/>
    </location>
</feature>
<dbReference type="Pfam" id="PF00072">
    <property type="entry name" value="Response_reg"/>
    <property type="match status" value="1"/>
</dbReference>
<keyword evidence="3 10" id="KW-0597">Phosphoprotein</keyword>
<dbReference type="SUPFAM" id="SSF52172">
    <property type="entry name" value="CheY-like"/>
    <property type="match status" value="1"/>
</dbReference>
<keyword evidence="4" id="KW-0902">Two-component regulatory system</keyword>
<evidence type="ECO:0000256" key="7">
    <source>
        <dbReference type="ARBA" id="ARBA00023159"/>
    </source>
</evidence>
<dbReference type="SUPFAM" id="SSF46689">
    <property type="entry name" value="Homeodomain-like"/>
    <property type="match status" value="1"/>
</dbReference>
<organism evidence="14 15">
    <name type="scientific">Spirodela intermedia</name>
    <name type="common">Intermediate duckweed</name>
    <dbReference type="NCBI Taxonomy" id="51605"/>
    <lineage>
        <taxon>Eukaryota</taxon>
        <taxon>Viridiplantae</taxon>
        <taxon>Streptophyta</taxon>
        <taxon>Embryophyta</taxon>
        <taxon>Tracheophyta</taxon>
        <taxon>Spermatophyta</taxon>
        <taxon>Magnoliopsida</taxon>
        <taxon>Liliopsida</taxon>
        <taxon>Araceae</taxon>
        <taxon>Lemnoideae</taxon>
        <taxon>Spirodela</taxon>
    </lineage>
</organism>
<dbReference type="InterPro" id="IPR009057">
    <property type="entry name" value="Homeodomain-like_sf"/>
</dbReference>
<evidence type="ECO:0000256" key="1">
    <source>
        <dbReference type="ARBA" id="ARBA00004123"/>
    </source>
</evidence>